<keyword evidence="1" id="KW-1133">Transmembrane helix</keyword>
<evidence type="ECO:0000256" key="1">
    <source>
        <dbReference type="SAM" id="Phobius"/>
    </source>
</evidence>
<keyword evidence="1" id="KW-0472">Membrane</keyword>
<organism evidence="2 3">
    <name type="scientific">Halorussus caseinilyticus</name>
    <dbReference type="NCBI Taxonomy" id="3034025"/>
    <lineage>
        <taxon>Archaea</taxon>
        <taxon>Methanobacteriati</taxon>
        <taxon>Methanobacteriota</taxon>
        <taxon>Stenosarchaea group</taxon>
        <taxon>Halobacteria</taxon>
        <taxon>Halobacteriales</taxon>
        <taxon>Haladaptataceae</taxon>
        <taxon>Halorussus</taxon>
    </lineage>
</organism>
<dbReference type="Proteomes" id="UP001596407">
    <property type="component" value="Unassembled WGS sequence"/>
</dbReference>
<keyword evidence="1" id="KW-0812">Transmembrane</keyword>
<protein>
    <submittedName>
        <fullName evidence="2">Uncharacterized protein</fullName>
    </submittedName>
</protein>
<dbReference type="RefSeq" id="WP_382210334.1">
    <property type="nucleotide sequence ID" value="NZ_JBHSZH010000005.1"/>
</dbReference>
<dbReference type="AlphaFoldDB" id="A0ABD5WPH3"/>
<proteinExistence type="predicted"/>
<evidence type="ECO:0000313" key="3">
    <source>
        <dbReference type="Proteomes" id="UP001596407"/>
    </source>
</evidence>
<keyword evidence="3" id="KW-1185">Reference proteome</keyword>
<sequence>MTAVLFSILGSIATGTFVGNLQAWVTLGSVGATSPSKWVSFLLGGYGMIGIALLVSLIINTYSDIVDEFPRTATEMQQYLSTVIYDDEIDEDNISLHDMPEDVKGSLVKTMVGDSIEDVIEKGYLGNPTFSRVWTWLRNR</sequence>
<evidence type="ECO:0000313" key="2">
    <source>
        <dbReference type="EMBL" id="MFC7082432.1"/>
    </source>
</evidence>
<feature type="transmembrane region" description="Helical" evidence="1">
    <location>
        <begin position="39"/>
        <end position="62"/>
    </location>
</feature>
<dbReference type="EMBL" id="JBHSZH010000005">
    <property type="protein sequence ID" value="MFC7082432.1"/>
    <property type="molecule type" value="Genomic_DNA"/>
</dbReference>
<comment type="caution">
    <text evidence="2">The sequence shown here is derived from an EMBL/GenBank/DDBJ whole genome shotgun (WGS) entry which is preliminary data.</text>
</comment>
<gene>
    <name evidence="2" type="ORF">ACFQJ6_22450</name>
</gene>
<accession>A0ABD5WPH3</accession>
<reference evidence="2 3" key="1">
    <citation type="journal article" date="2019" name="Int. J. Syst. Evol. Microbiol.">
        <title>The Global Catalogue of Microorganisms (GCM) 10K type strain sequencing project: providing services to taxonomists for standard genome sequencing and annotation.</title>
        <authorList>
            <consortium name="The Broad Institute Genomics Platform"/>
            <consortium name="The Broad Institute Genome Sequencing Center for Infectious Disease"/>
            <person name="Wu L."/>
            <person name="Ma J."/>
        </authorList>
    </citation>
    <scope>NUCLEOTIDE SEQUENCE [LARGE SCALE GENOMIC DNA]</scope>
    <source>
        <strain evidence="2 3">DT72</strain>
    </source>
</reference>
<name>A0ABD5WPH3_9EURY</name>